<gene>
    <name evidence="2" type="ORF">AXG93_2528s1890</name>
</gene>
<evidence type="ECO:0000256" key="1">
    <source>
        <dbReference type="SAM" id="MobiDB-lite"/>
    </source>
</evidence>
<evidence type="ECO:0000313" key="3">
    <source>
        <dbReference type="Proteomes" id="UP000077202"/>
    </source>
</evidence>
<name>A0A176WRA0_MARPO</name>
<feature type="compositionally biased region" description="Basic and acidic residues" evidence="1">
    <location>
        <begin position="112"/>
        <end position="121"/>
    </location>
</feature>
<proteinExistence type="predicted"/>
<dbReference type="EMBL" id="LVLJ01000312">
    <property type="protein sequence ID" value="OAE34822.1"/>
    <property type="molecule type" value="Genomic_DNA"/>
</dbReference>
<keyword evidence="3" id="KW-1185">Reference proteome</keyword>
<comment type="caution">
    <text evidence="2">The sequence shown here is derived from an EMBL/GenBank/DDBJ whole genome shotgun (WGS) entry which is preliminary data.</text>
</comment>
<dbReference type="AlphaFoldDB" id="A0A176WRA0"/>
<dbReference type="Proteomes" id="UP000077202">
    <property type="component" value="Unassembled WGS sequence"/>
</dbReference>
<sequence>MIHPKANEEKVHPSGVHLLFVAKFWQILNVHAQVDLGVQRWEEGGREWKGRGLIGWGSFVSSLTGSAAAGACWRELESEDESGVELESGDLLSRRGQRRRFGRDTSGVPVGLRERTADESRGSTFGD</sequence>
<accession>A0A176WRA0</accession>
<feature type="region of interest" description="Disordered" evidence="1">
    <location>
        <begin position="95"/>
        <end position="127"/>
    </location>
</feature>
<evidence type="ECO:0000313" key="2">
    <source>
        <dbReference type="EMBL" id="OAE34822.1"/>
    </source>
</evidence>
<protein>
    <submittedName>
        <fullName evidence="2">Uncharacterized protein</fullName>
    </submittedName>
</protein>
<reference evidence="2" key="1">
    <citation type="submission" date="2016-03" db="EMBL/GenBank/DDBJ databases">
        <title>Mechanisms controlling the formation of the plant cell surface in tip-growing cells are functionally conserved among land plants.</title>
        <authorList>
            <person name="Honkanen S."/>
            <person name="Jones V.A."/>
            <person name="Morieri G."/>
            <person name="Champion C."/>
            <person name="Hetherington A.J."/>
            <person name="Kelly S."/>
            <person name="Saint-Marcoux D."/>
            <person name="Proust H."/>
            <person name="Prescott H."/>
            <person name="Dolan L."/>
        </authorList>
    </citation>
    <scope>NUCLEOTIDE SEQUENCE [LARGE SCALE GENOMIC DNA]</scope>
    <source>
        <tissue evidence="2">Whole gametophyte</tissue>
    </source>
</reference>
<organism evidence="2 3">
    <name type="scientific">Marchantia polymorpha subsp. ruderalis</name>
    <dbReference type="NCBI Taxonomy" id="1480154"/>
    <lineage>
        <taxon>Eukaryota</taxon>
        <taxon>Viridiplantae</taxon>
        <taxon>Streptophyta</taxon>
        <taxon>Embryophyta</taxon>
        <taxon>Marchantiophyta</taxon>
        <taxon>Marchantiopsida</taxon>
        <taxon>Marchantiidae</taxon>
        <taxon>Marchantiales</taxon>
        <taxon>Marchantiaceae</taxon>
        <taxon>Marchantia</taxon>
    </lineage>
</organism>